<accession>A0ACC1R366</accession>
<sequence>MVRRSCVFTMYYNGSTTIRIEPKDFEEDTNKDTKVSYPVEVTYKNSILAIVKSNGYVEDQNELTFSLRYWDSNLNITPIYDSADGPINSIQNIDSVDMNRYYRPTGKVPPYWQLESSHNSETSYSFSGQRNFTVLQGLKFNCSECLSSSEFRGSIVNPSRRSGPDLLNVTSFPFEHEKTVFLARLNGQAGRYAETKKLMKKIIETGIEPSSEEQKLLSIAYSKLQHALRDSWRVMFAVEQEEKAKEGSDLIKLIEEARTGVETELESLCNEAISLVEDKIMPSATTAETRLFGLKMKADYNRYIAECTTEDKRPVKTDLASAAYGDAIKLAQEKFDAGNPHRLSVMVNAAVFYHDFVNMEERAIELTESELSKAMEEAADSTDADVRAIMHILHANLQLWKAEVEE</sequence>
<name>A0ACC1R366_9HYPO</name>
<reference evidence="1" key="1">
    <citation type="submission" date="2022-07" db="EMBL/GenBank/DDBJ databases">
        <title>Genome Sequence of Lecanicillium saksenae.</title>
        <authorList>
            <person name="Buettner E."/>
        </authorList>
    </citation>
    <scope>NUCLEOTIDE SEQUENCE</scope>
    <source>
        <strain evidence="1">VT-O1</strain>
    </source>
</reference>
<keyword evidence="2" id="KW-1185">Reference proteome</keyword>
<dbReference type="EMBL" id="JANAKD010000207">
    <property type="protein sequence ID" value="KAJ3496249.1"/>
    <property type="molecule type" value="Genomic_DNA"/>
</dbReference>
<proteinExistence type="predicted"/>
<gene>
    <name evidence="1" type="ORF">NLG97_g2796</name>
</gene>
<comment type="caution">
    <text evidence="1">The sequence shown here is derived from an EMBL/GenBank/DDBJ whole genome shotgun (WGS) entry which is preliminary data.</text>
</comment>
<evidence type="ECO:0000313" key="2">
    <source>
        <dbReference type="Proteomes" id="UP001148737"/>
    </source>
</evidence>
<organism evidence="1 2">
    <name type="scientific">Lecanicillium saksenae</name>
    <dbReference type="NCBI Taxonomy" id="468837"/>
    <lineage>
        <taxon>Eukaryota</taxon>
        <taxon>Fungi</taxon>
        <taxon>Dikarya</taxon>
        <taxon>Ascomycota</taxon>
        <taxon>Pezizomycotina</taxon>
        <taxon>Sordariomycetes</taxon>
        <taxon>Hypocreomycetidae</taxon>
        <taxon>Hypocreales</taxon>
        <taxon>Cordycipitaceae</taxon>
        <taxon>Lecanicillium</taxon>
    </lineage>
</organism>
<evidence type="ECO:0000313" key="1">
    <source>
        <dbReference type="EMBL" id="KAJ3496249.1"/>
    </source>
</evidence>
<protein>
    <submittedName>
        <fullName evidence="1">Uncharacterized protein</fullName>
    </submittedName>
</protein>
<dbReference type="Proteomes" id="UP001148737">
    <property type="component" value="Unassembled WGS sequence"/>
</dbReference>